<sequence length="457" mass="49579">MTCLGTGQSGGENIRRQLESSTVSSGHSVRVTKAFPAEDCRNPSSEPKANPNGSSSCYQRISGPLFATYPHPQHLSARSPTRIAHVHGPIGTILPGNRLMSGPPQGDAATASSVLFQSNDKSVVLLDIPRSLEEAQVLPGCPLLRRVYSDAPPTQPFPTPDPKRSRRSRRRTGRRGGCDHASGIGGGAAHDWPAQPPATQIADLMTAATVQSALQVICDGYNGPFHLPRKQIPVDIEDANAPSPLPVQDARPLDGSIRGLRQVFADTAPVFKLVVLDPPWPNRSARRRSNKYATATNLDEIRDLLTSIPVSAHVASDGLVAVWITNKASIPELLTSPTGVFASWGVELVAEWTWLKITATGEPLYDVGSVWRKPWEKILIAKPIGAPAPPGLKAKVIVAAPDVHSRKPNLRLLFQDVLGRQDYAGLEIFARNLTAGWWSWGDQVLHFQGQRYWEQLS</sequence>
<gene>
    <name evidence="3" type="ORF">MAC_01294</name>
</gene>
<dbReference type="OMA" id="WWSWGDQ"/>
<protein>
    <submittedName>
        <fullName evidence="3">MT-A70 family</fullName>
    </submittedName>
</protein>
<dbReference type="PROSITE" id="PS51143">
    <property type="entry name" value="MT_A70"/>
    <property type="match status" value="1"/>
</dbReference>
<dbReference type="KEGG" id="maw:19245605"/>
<feature type="compositionally biased region" description="Polar residues" evidence="2">
    <location>
        <begin position="42"/>
        <end position="56"/>
    </location>
</feature>
<dbReference type="InterPro" id="IPR007757">
    <property type="entry name" value="MT-A70-like"/>
</dbReference>
<dbReference type="Pfam" id="PF05063">
    <property type="entry name" value="MT-A70"/>
    <property type="match status" value="1"/>
</dbReference>
<dbReference type="Proteomes" id="UP000002499">
    <property type="component" value="Unassembled WGS sequence"/>
</dbReference>
<dbReference type="InParanoid" id="E9DUJ6"/>
<dbReference type="PANTHER" id="PTHR12829">
    <property type="entry name" value="N6-ADENOSINE-METHYLTRANSFERASE"/>
    <property type="match status" value="1"/>
</dbReference>
<dbReference type="eggNOG" id="KOG2356">
    <property type="taxonomic scope" value="Eukaryota"/>
</dbReference>
<dbReference type="STRING" id="655827.E9DUJ6"/>
<feature type="compositionally biased region" description="Basic residues" evidence="2">
    <location>
        <begin position="164"/>
        <end position="174"/>
    </location>
</feature>
<dbReference type="PANTHER" id="PTHR12829:SF4">
    <property type="entry name" value="N(6)-ADENINE-SPECIFIC METHYLTRANSFERASE METTL4"/>
    <property type="match status" value="1"/>
</dbReference>
<evidence type="ECO:0000313" key="4">
    <source>
        <dbReference type="Proteomes" id="UP000002499"/>
    </source>
</evidence>
<name>E9DUJ6_METAQ</name>
<dbReference type="OrthoDB" id="61116at2759"/>
<dbReference type="GO" id="GO:0005634">
    <property type="term" value="C:nucleus"/>
    <property type="evidence" value="ECO:0007669"/>
    <property type="project" value="TreeGrafter"/>
</dbReference>
<evidence type="ECO:0000256" key="1">
    <source>
        <dbReference type="PROSITE-ProRule" id="PRU00489"/>
    </source>
</evidence>
<evidence type="ECO:0000313" key="3">
    <source>
        <dbReference type="EMBL" id="EFY92658.1"/>
    </source>
</evidence>
<accession>E9DUJ6</accession>
<comment type="similarity">
    <text evidence="1">Belongs to the MT-A70-like family.</text>
</comment>
<dbReference type="AlphaFoldDB" id="E9DUJ6"/>
<dbReference type="GO" id="GO:0008168">
    <property type="term" value="F:methyltransferase activity"/>
    <property type="evidence" value="ECO:0007669"/>
    <property type="project" value="TreeGrafter"/>
</dbReference>
<evidence type="ECO:0000256" key="2">
    <source>
        <dbReference type="SAM" id="MobiDB-lite"/>
    </source>
</evidence>
<proteinExistence type="inferred from homology"/>
<dbReference type="GeneID" id="19245605"/>
<feature type="region of interest" description="Disordered" evidence="2">
    <location>
        <begin position="148"/>
        <end position="195"/>
    </location>
</feature>
<dbReference type="EMBL" id="GL698474">
    <property type="protein sequence ID" value="EFY92658.1"/>
    <property type="molecule type" value="Genomic_DNA"/>
</dbReference>
<keyword evidence="4" id="KW-1185">Reference proteome</keyword>
<organism evidence="4">
    <name type="scientific">Metarhizium acridum (strain CQMa 102)</name>
    <dbReference type="NCBI Taxonomy" id="655827"/>
    <lineage>
        <taxon>Eukaryota</taxon>
        <taxon>Fungi</taxon>
        <taxon>Dikarya</taxon>
        <taxon>Ascomycota</taxon>
        <taxon>Pezizomycotina</taxon>
        <taxon>Sordariomycetes</taxon>
        <taxon>Hypocreomycetidae</taxon>
        <taxon>Hypocreales</taxon>
        <taxon>Clavicipitaceae</taxon>
        <taxon>Metarhizium</taxon>
    </lineage>
</organism>
<feature type="region of interest" description="Disordered" evidence="2">
    <location>
        <begin position="1"/>
        <end position="56"/>
    </location>
</feature>
<reference evidence="3 4" key="1">
    <citation type="journal article" date="2011" name="PLoS Genet.">
        <title>Genome sequencing and comparative transcriptomics of the model entomopathogenic fungi Metarhizium anisopliae and M. acridum.</title>
        <authorList>
            <person name="Gao Q."/>
            <person name="Jin K."/>
            <person name="Ying S.H."/>
            <person name="Zhang Y."/>
            <person name="Xiao G."/>
            <person name="Shang Y."/>
            <person name="Duan Z."/>
            <person name="Hu X."/>
            <person name="Xie X.Q."/>
            <person name="Zhou G."/>
            <person name="Peng G."/>
            <person name="Luo Z."/>
            <person name="Huang W."/>
            <person name="Wang B."/>
            <person name="Fang W."/>
            <person name="Wang S."/>
            <person name="Zhong Y."/>
            <person name="Ma L.J."/>
            <person name="St Leger R.J."/>
            <person name="Zhao G.P."/>
            <person name="Pei Y."/>
            <person name="Feng M.G."/>
            <person name="Xia Y."/>
            <person name="Wang C."/>
        </authorList>
    </citation>
    <scope>NUCLEOTIDE SEQUENCE [LARGE SCALE GENOMIC DNA]</scope>
    <source>
        <strain evidence="3 4">CQMa 102</strain>
    </source>
</reference>
<dbReference type="HOGENOM" id="CLU_027091_4_0_1"/>